<comment type="caution">
    <text evidence="2">The sequence shown here is derived from an EMBL/GenBank/DDBJ whole genome shotgun (WGS) entry which is preliminary data.</text>
</comment>
<evidence type="ECO:0000313" key="3">
    <source>
        <dbReference type="Proteomes" id="UP001501222"/>
    </source>
</evidence>
<keyword evidence="3" id="KW-1185">Reference proteome</keyword>
<evidence type="ECO:0000313" key="2">
    <source>
        <dbReference type="EMBL" id="GAA3559428.1"/>
    </source>
</evidence>
<keyword evidence="1" id="KW-0732">Signal</keyword>
<accession>A0ABP6X2L6</accession>
<evidence type="ECO:0000256" key="1">
    <source>
        <dbReference type="SAM" id="SignalP"/>
    </source>
</evidence>
<dbReference type="Proteomes" id="UP001501222">
    <property type="component" value="Unassembled WGS sequence"/>
</dbReference>
<dbReference type="EMBL" id="BAABAA010000003">
    <property type="protein sequence ID" value="GAA3559428.1"/>
    <property type="molecule type" value="Genomic_DNA"/>
</dbReference>
<feature type="signal peptide" evidence="1">
    <location>
        <begin position="1"/>
        <end position="24"/>
    </location>
</feature>
<feature type="chain" id="PRO_5046886371" description="SH3 domain-containing protein" evidence="1">
    <location>
        <begin position="25"/>
        <end position="125"/>
    </location>
</feature>
<dbReference type="RefSeq" id="WP_344840981.1">
    <property type="nucleotide sequence ID" value="NZ_BAABAA010000003.1"/>
</dbReference>
<evidence type="ECO:0008006" key="4">
    <source>
        <dbReference type="Google" id="ProtNLM"/>
    </source>
</evidence>
<name>A0ABP6X2L6_9ACTN</name>
<gene>
    <name evidence="2" type="ORF">GCM10022235_29540</name>
</gene>
<organism evidence="2 3">
    <name type="scientific">Kribbella ginsengisoli</name>
    <dbReference type="NCBI Taxonomy" id="363865"/>
    <lineage>
        <taxon>Bacteria</taxon>
        <taxon>Bacillati</taxon>
        <taxon>Actinomycetota</taxon>
        <taxon>Actinomycetes</taxon>
        <taxon>Propionibacteriales</taxon>
        <taxon>Kribbellaceae</taxon>
        <taxon>Kribbella</taxon>
    </lineage>
</organism>
<reference evidence="3" key="1">
    <citation type="journal article" date="2019" name="Int. J. Syst. Evol. Microbiol.">
        <title>The Global Catalogue of Microorganisms (GCM) 10K type strain sequencing project: providing services to taxonomists for standard genome sequencing and annotation.</title>
        <authorList>
            <consortium name="The Broad Institute Genomics Platform"/>
            <consortium name="The Broad Institute Genome Sequencing Center for Infectious Disease"/>
            <person name="Wu L."/>
            <person name="Ma J."/>
        </authorList>
    </citation>
    <scope>NUCLEOTIDE SEQUENCE [LARGE SCALE GENOMIC DNA]</scope>
    <source>
        <strain evidence="3">JCM 16928</strain>
    </source>
</reference>
<sequence length="125" mass="13126">MTEHKTVRRLAGVAGLAVATVALAGVTSAAAVDAPATPTVAAAVRPASVLAIDCFVTTIGVPAYDVPNRNVKFWAGEGQGFRVIGSNAYWRVGTLWGGEQLGNLWIHSNYLRRNGSHPSNPLCNL</sequence>
<protein>
    <recommendedName>
        <fullName evidence="4">SH3 domain-containing protein</fullName>
    </recommendedName>
</protein>
<proteinExistence type="predicted"/>